<reference evidence="2" key="1">
    <citation type="submission" date="2014-09" db="EMBL/GenBank/DDBJ databases">
        <authorList>
            <person name="Magalhaes I.L.F."/>
            <person name="Oliveira U."/>
            <person name="Santos F.R."/>
            <person name="Vidigal T.H.D.A."/>
            <person name="Brescovit A.D."/>
            <person name="Santos A.J."/>
        </authorList>
    </citation>
    <scope>NUCLEOTIDE SEQUENCE</scope>
    <source>
        <tissue evidence="2">Shoot tissue taken approximately 20 cm above the soil surface</tissue>
    </source>
</reference>
<reference evidence="2" key="2">
    <citation type="journal article" date="2015" name="Data Brief">
        <title>Shoot transcriptome of the giant reed, Arundo donax.</title>
        <authorList>
            <person name="Barrero R.A."/>
            <person name="Guerrero F.D."/>
            <person name="Moolhuijzen P."/>
            <person name="Goolsby J.A."/>
            <person name="Tidwell J."/>
            <person name="Bellgard S.E."/>
            <person name="Bellgard M.I."/>
        </authorList>
    </citation>
    <scope>NUCLEOTIDE SEQUENCE</scope>
    <source>
        <tissue evidence="2">Shoot tissue taken approximately 20 cm above the soil surface</tissue>
    </source>
</reference>
<proteinExistence type="predicted"/>
<accession>A0A0A9GH33</accession>
<dbReference type="EMBL" id="GBRH01175167">
    <property type="protein sequence ID" value="JAE22729.1"/>
    <property type="molecule type" value="Transcribed_RNA"/>
</dbReference>
<feature type="signal peptide" evidence="1">
    <location>
        <begin position="1"/>
        <end position="18"/>
    </location>
</feature>
<evidence type="ECO:0000256" key="1">
    <source>
        <dbReference type="SAM" id="SignalP"/>
    </source>
</evidence>
<evidence type="ECO:0000313" key="2">
    <source>
        <dbReference type="EMBL" id="JAE22729.1"/>
    </source>
</evidence>
<name>A0A0A9GH33_ARUDO</name>
<sequence>MGLEMLLLLLERSGEAAAEDAGGFSSGGIGESFQQRLHVAARSAAAEGEREEHAAVPATAACRRAAHALEHHVVSLPQIGQLLQHHLLRRRRLRAAAASWPAADLVLPEPRRQQRGLVVQPPKLLLHPLRLRAALRRLPACRGGQVGAGRRRQAAEHLVEEVVVPAAGGTGGRAEVVEGDLAGSGHGLHFPRRGLYRSLAARVYESAGG</sequence>
<keyword evidence="1" id="KW-0732">Signal</keyword>
<protein>
    <submittedName>
        <fullName evidence="2">Uncharacterized protein</fullName>
    </submittedName>
</protein>
<dbReference type="AlphaFoldDB" id="A0A0A9GH33"/>
<organism evidence="2">
    <name type="scientific">Arundo donax</name>
    <name type="common">Giant reed</name>
    <name type="synonym">Donax arundinaceus</name>
    <dbReference type="NCBI Taxonomy" id="35708"/>
    <lineage>
        <taxon>Eukaryota</taxon>
        <taxon>Viridiplantae</taxon>
        <taxon>Streptophyta</taxon>
        <taxon>Embryophyta</taxon>
        <taxon>Tracheophyta</taxon>
        <taxon>Spermatophyta</taxon>
        <taxon>Magnoliopsida</taxon>
        <taxon>Liliopsida</taxon>
        <taxon>Poales</taxon>
        <taxon>Poaceae</taxon>
        <taxon>PACMAD clade</taxon>
        <taxon>Arundinoideae</taxon>
        <taxon>Arundineae</taxon>
        <taxon>Arundo</taxon>
    </lineage>
</organism>
<feature type="chain" id="PRO_5002044922" evidence="1">
    <location>
        <begin position="19"/>
        <end position="209"/>
    </location>
</feature>